<dbReference type="PROSITE" id="PS00606">
    <property type="entry name" value="KS3_1"/>
    <property type="match status" value="1"/>
</dbReference>
<sequence>MTAYLNALGLVCALGRDKQEVARHLFAGDCGGMREQAGWVPQCTLPVGAVQGNLATLPADMSRHQSRNNQLLLEATLQIRADIDSAIQTYGRDRIGVVLGTSTSGIDEASQGLAHYLREKQFPPEYDYQQQELGAPANFLAEWLQLSGPAYVISTACTSSARALMSAQRLLDLGICDAVLCGGVDTLCKLTLNGFSALEAVSEQRCNPFSLNRNGINIGEAAVLFLMTRHAGDSQPIALLGSGASSDAHHISAPEPTGRGALQAMRKALGRANLQPEQIAYLNLHGTATQHNDAMESLAVATLFPAGVPCSSSKPMTGHTLGAAGALEAAFCWLSLSADNRGHALPPHVWDGQPDPELPPLHWVTPATRLTSIAPRYLMSNSFAFGGNNVSLIIGDAP</sequence>
<dbReference type="Pfam" id="PF00109">
    <property type="entry name" value="ketoacyl-synt"/>
    <property type="match status" value="1"/>
</dbReference>
<protein>
    <submittedName>
        <fullName evidence="6">Beta-ketoacyl-[acyl-carrier-protein] synthase II</fullName>
    </submittedName>
</protein>
<keyword evidence="3 4" id="KW-0808">Transferase</keyword>
<comment type="caution">
    <text evidence="6">The sequence shown here is derived from an EMBL/GenBank/DDBJ whole genome shotgun (WGS) entry which is preliminary data.</text>
</comment>
<dbReference type="Pfam" id="PF02801">
    <property type="entry name" value="Ketoacyl-synt_C"/>
    <property type="match status" value="1"/>
</dbReference>
<proteinExistence type="inferred from homology"/>
<evidence type="ECO:0000259" key="5">
    <source>
        <dbReference type="PROSITE" id="PS52004"/>
    </source>
</evidence>
<dbReference type="NCBIfam" id="NF006618">
    <property type="entry name" value="PRK09185.1"/>
    <property type="match status" value="1"/>
</dbReference>
<dbReference type="PANTHER" id="PTHR11712:SF320">
    <property type="entry name" value="BETA-KETOACYL SYNTHASE"/>
    <property type="match status" value="1"/>
</dbReference>
<dbReference type="SUPFAM" id="SSF53901">
    <property type="entry name" value="Thiolase-like"/>
    <property type="match status" value="2"/>
</dbReference>
<dbReference type="UniPathway" id="UPA00094"/>
<dbReference type="InterPro" id="IPR020841">
    <property type="entry name" value="PKS_Beta-ketoAc_synthase_dom"/>
</dbReference>
<dbReference type="InterPro" id="IPR000794">
    <property type="entry name" value="Beta-ketoacyl_synthase"/>
</dbReference>
<evidence type="ECO:0000313" key="6">
    <source>
        <dbReference type="EMBL" id="PPK35708.1"/>
    </source>
</evidence>
<dbReference type="EMBL" id="NIRS01000008">
    <property type="protein sequence ID" value="PPK35708.1"/>
    <property type="molecule type" value="Genomic_DNA"/>
</dbReference>
<dbReference type="PROSITE" id="PS52004">
    <property type="entry name" value="KS3_2"/>
    <property type="match status" value="1"/>
</dbReference>
<dbReference type="RefSeq" id="WP_104451097.1">
    <property type="nucleotide sequence ID" value="NZ_JBLZZR010000043.1"/>
</dbReference>
<dbReference type="InterPro" id="IPR018201">
    <property type="entry name" value="Ketoacyl_synth_AS"/>
</dbReference>
<accession>A0A2S6FE66</accession>
<dbReference type="InterPro" id="IPR016039">
    <property type="entry name" value="Thiolase-like"/>
</dbReference>
<organism evidence="6 7">
    <name type="scientific">Pseudomonas laurylsulfatiphila</name>
    <dbReference type="NCBI Taxonomy" id="2011015"/>
    <lineage>
        <taxon>Bacteria</taxon>
        <taxon>Pseudomonadati</taxon>
        <taxon>Pseudomonadota</taxon>
        <taxon>Gammaproteobacteria</taxon>
        <taxon>Pseudomonadales</taxon>
        <taxon>Pseudomonadaceae</taxon>
        <taxon>Pseudomonas</taxon>
    </lineage>
</organism>
<dbReference type="SMART" id="SM00825">
    <property type="entry name" value="PKS_KS"/>
    <property type="match status" value="1"/>
</dbReference>
<dbReference type="GO" id="GO:0006633">
    <property type="term" value="P:fatty acid biosynthetic process"/>
    <property type="evidence" value="ECO:0007669"/>
    <property type="project" value="UniProtKB-UniPathway"/>
</dbReference>
<gene>
    <name evidence="6" type="ORF">CD175_26280</name>
</gene>
<evidence type="ECO:0000256" key="4">
    <source>
        <dbReference type="RuleBase" id="RU003694"/>
    </source>
</evidence>
<dbReference type="InterPro" id="IPR014030">
    <property type="entry name" value="Ketoacyl_synth_N"/>
</dbReference>
<evidence type="ECO:0000256" key="1">
    <source>
        <dbReference type="ARBA" id="ARBA00005194"/>
    </source>
</evidence>
<dbReference type="Proteomes" id="UP000238541">
    <property type="component" value="Unassembled WGS sequence"/>
</dbReference>
<evidence type="ECO:0000256" key="2">
    <source>
        <dbReference type="ARBA" id="ARBA00008467"/>
    </source>
</evidence>
<evidence type="ECO:0000313" key="7">
    <source>
        <dbReference type="Proteomes" id="UP000238541"/>
    </source>
</evidence>
<dbReference type="AlphaFoldDB" id="A0A2S6FE66"/>
<dbReference type="GO" id="GO:0005829">
    <property type="term" value="C:cytosol"/>
    <property type="evidence" value="ECO:0007669"/>
    <property type="project" value="TreeGrafter"/>
</dbReference>
<dbReference type="InterPro" id="IPR014031">
    <property type="entry name" value="Ketoacyl_synth_C"/>
</dbReference>
<dbReference type="Gene3D" id="3.40.47.10">
    <property type="match status" value="1"/>
</dbReference>
<dbReference type="CDD" id="cd00834">
    <property type="entry name" value="KAS_I_II"/>
    <property type="match status" value="1"/>
</dbReference>
<comment type="similarity">
    <text evidence="2 4">Belongs to the thiolase-like superfamily. Beta-ketoacyl-ACP synthases family.</text>
</comment>
<dbReference type="PANTHER" id="PTHR11712">
    <property type="entry name" value="POLYKETIDE SYNTHASE-RELATED"/>
    <property type="match status" value="1"/>
</dbReference>
<comment type="pathway">
    <text evidence="1">Lipid metabolism; fatty acid biosynthesis.</text>
</comment>
<name>A0A2S6FE66_9PSED</name>
<dbReference type="GO" id="GO:0004315">
    <property type="term" value="F:3-oxoacyl-[acyl-carrier-protein] synthase activity"/>
    <property type="evidence" value="ECO:0007669"/>
    <property type="project" value="InterPro"/>
</dbReference>
<reference evidence="7" key="1">
    <citation type="submission" date="2017-06" db="EMBL/GenBank/DDBJ databases">
        <authorList>
            <person name="Furmanczyk E.M."/>
        </authorList>
    </citation>
    <scope>NUCLEOTIDE SEQUENCE [LARGE SCALE GENOMIC DNA]</scope>
    <source>
        <strain evidence="7">AP3_16</strain>
    </source>
</reference>
<keyword evidence="7" id="KW-1185">Reference proteome</keyword>
<evidence type="ECO:0000256" key="3">
    <source>
        <dbReference type="ARBA" id="ARBA00022679"/>
    </source>
</evidence>
<feature type="domain" description="Ketosynthase family 3 (KS3)" evidence="5">
    <location>
        <begin position="1"/>
        <end position="396"/>
    </location>
</feature>